<evidence type="ECO:0000313" key="8">
    <source>
        <dbReference type="Proteomes" id="UP000828390"/>
    </source>
</evidence>
<organism evidence="7 8">
    <name type="scientific">Dreissena polymorpha</name>
    <name type="common">Zebra mussel</name>
    <name type="synonym">Mytilus polymorpha</name>
    <dbReference type="NCBI Taxonomy" id="45954"/>
    <lineage>
        <taxon>Eukaryota</taxon>
        <taxon>Metazoa</taxon>
        <taxon>Spiralia</taxon>
        <taxon>Lophotrochozoa</taxon>
        <taxon>Mollusca</taxon>
        <taxon>Bivalvia</taxon>
        <taxon>Autobranchia</taxon>
        <taxon>Heteroconchia</taxon>
        <taxon>Euheterodonta</taxon>
        <taxon>Imparidentia</taxon>
        <taxon>Neoheterodontei</taxon>
        <taxon>Myida</taxon>
        <taxon>Dreissenoidea</taxon>
        <taxon>Dreissenidae</taxon>
        <taxon>Dreissena</taxon>
    </lineage>
</organism>
<dbReference type="GO" id="GO:0006355">
    <property type="term" value="P:regulation of DNA-templated transcription"/>
    <property type="evidence" value="ECO:0007669"/>
    <property type="project" value="InterPro"/>
</dbReference>
<dbReference type="InterPro" id="IPR009057">
    <property type="entry name" value="Homeodomain-like_sf"/>
</dbReference>
<evidence type="ECO:0000313" key="7">
    <source>
        <dbReference type="EMBL" id="KAH3884139.1"/>
    </source>
</evidence>
<dbReference type="InterPro" id="IPR001356">
    <property type="entry name" value="HD"/>
</dbReference>
<keyword evidence="2 4" id="KW-0371">Homeobox</keyword>
<keyword evidence="8" id="KW-1185">Reference proteome</keyword>
<evidence type="ECO:0000256" key="1">
    <source>
        <dbReference type="ARBA" id="ARBA00023125"/>
    </source>
</evidence>
<dbReference type="PANTHER" id="PTHR11850">
    <property type="entry name" value="HOMEOBOX PROTEIN TRANSCRIPTION FACTORS"/>
    <property type="match status" value="1"/>
</dbReference>
<dbReference type="InterPro" id="IPR008422">
    <property type="entry name" value="KN_HD"/>
</dbReference>
<reference evidence="7" key="2">
    <citation type="submission" date="2020-11" db="EMBL/GenBank/DDBJ databases">
        <authorList>
            <person name="McCartney M.A."/>
            <person name="Auch B."/>
            <person name="Kono T."/>
            <person name="Mallez S."/>
            <person name="Becker A."/>
            <person name="Gohl D.M."/>
            <person name="Silverstein K.A.T."/>
            <person name="Koren S."/>
            <person name="Bechman K.B."/>
            <person name="Herman A."/>
            <person name="Abrahante J.E."/>
            <person name="Garbe J."/>
        </authorList>
    </citation>
    <scope>NUCLEOTIDE SEQUENCE</scope>
    <source>
        <strain evidence="7">Duluth1</strain>
        <tissue evidence="7">Whole animal</tissue>
    </source>
</reference>
<dbReference type="CDD" id="cd00086">
    <property type="entry name" value="homeodomain"/>
    <property type="match status" value="1"/>
</dbReference>
<dbReference type="SMART" id="SM00389">
    <property type="entry name" value="HOX"/>
    <property type="match status" value="1"/>
</dbReference>
<dbReference type="InterPro" id="IPR050224">
    <property type="entry name" value="TALE_homeobox"/>
</dbReference>
<reference evidence="7" key="1">
    <citation type="journal article" date="2019" name="bioRxiv">
        <title>The Genome of the Zebra Mussel, Dreissena polymorpha: A Resource for Invasive Species Research.</title>
        <authorList>
            <person name="McCartney M.A."/>
            <person name="Auch B."/>
            <person name="Kono T."/>
            <person name="Mallez S."/>
            <person name="Zhang Y."/>
            <person name="Obille A."/>
            <person name="Becker A."/>
            <person name="Abrahante J.E."/>
            <person name="Garbe J."/>
            <person name="Badalamenti J.P."/>
            <person name="Herman A."/>
            <person name="Mangelson H."/>
            <person name="Liachko I."/>
            <person name="Sullivan S."/>
            <person name="Sone E.D."/>
            <person name="Koren S."/>
            <person name="Silverstein K.A.T."/>
            <person name="Beckman K.B."/>
            <person name="Gohl D.M."/>
        </authorList>
    </citation>
    <scope>NUCLEOTIDE SEQUENCE</scope>
    <source>
        <strain evidence="7">Duluth1</strain>
        <tissue evidence="7">Whole animal</tissue>
    </source>
</reference>
<keyword evidence="3 4" id="KW-0539">Nucleus</keyword>
<evidence type="ECO:0000256" key="4">
    <source>
        <dbReference type="PROSITE-ProRule" id="PRU00108"/>
    </source>
</evidence>
<evidence type="ECO:0000256" key="5">
    <source>
        <dbReference type="SAM" id="MobiDB-lite"/>
    </source>
</evidence>
<dbReference type="GO" id="GO:0003677">
    <property type="term" value="F:DNA binding"/>
    <property type="evidence" value="ECO:0007669"/>
    <property type="project" value="UniProtKB-UniRule"/>
</dbReference>
<comment type="caution">
    <text evidence="7">The sequence shown here is derived from an EMBL/GenBank/DDBJ whole genome shotgun (WGS) entry which is preliminary data.</text>
</comment>
<evidence type="ECO:0000256" key="3">
    <source>
        <dbReference type="ARBA" id="ARBA00023242"/>
    </source>
</evidence>
<dbReference type="EMBL" id="JAIWYP010000001">
    <property type="protein sequence ID" value="KAH3884139.1"/>
    <property type="molecule type" value="Genomic_DNA"/>
</dbReference>
<feature type="DNA-binding region" description="Homeobox" evidence="4">
    <location>
        <begin position="463"/>
        <end position="525"/>
    </location>
</feature>
<comment type="subcellular location">
    <subcellularLocation>
        <location evidence="4">Nucleus</location>
    </subcellularLocation>
</comment>
<accession>A0A9D4MYL6</accession>
<dbReference type="Pfam" id="PF05920">
    <property type="entry name" value="Homeobox_KN"/>
    <property type="match status" value="1"/>
</dbReference>
<proteinExistence type="predicted"/>
<dbReference type="Gene3D" id="1.10.10.60">
    <property type="entry name" value="Homeodomain-like"/>
    <property type="match status" value="1"/>
</dbReference>
<feature type="region of interest" description="Disordered" evidence="5">
    <location>
        <begin position="168"/>
        <end position="207"/>
    </location>
</feature>
<sequence>MENVFIQQSLHSKLKYCHQMQQKGKHDLKMPKFRRHHLSLSDIIEATIGDEIRSSEQPDSSDSSQFNLDFLESICESQQETINDDPNFLDKFDDSNQLLGENCVLGCDIQTGENSNNASDMFQYGVGVSETSEMGPTEELSFSIATKIGFHTEIDFLVKDVQLTKTGESSESKEYIDASETNGSFDSDLEDSMHFVDPEDQNQPEPEFPLYKQNTEVQEPMAKKPRICNSDHNSCPPKLYDCNPEFLALVQGDINLHNPIEQKQGQPTIAHRSRSFSGNIRPGLTRQKSQLNLNQKNKLGQTRSRSFSEFCPREDEFSTLSSLLEGPENDFLSKHPFFKDLKSTLLSDCQNKSCPQTLFDTLTGNGPKQDVYARERNMQVKFSSLQHKYPDEVSELSTFFHQQSAEIQTERLKEVHDEKTPKSYRNYLNNYYDNQLHMIMDRVEQSLGVLSVAKREFVVGCRTFKSRPLLSRKAVAMMEEWYMRNYEHPYPSNTAVEALATAGQISAEQVKKWFANKRNRSKNTKPVVEVANMKRKRQFSARW</sequence>
<evidence type="ECO:0000256" key="2">
    <source>
        <dbReference type="ARBA" id="ARBA00023155"/>
    </source>
</evidence>
<evidence type="ECO:0000259" key="6">
    <source>
        <dbReference type="PROSITE" id="PS50071"/>
    </source>
</evidence>
<gene>
    <name evidence="7" type="ORF">DPMN_008111</name>
</gene>
<keyword evidence="1 4" id="KW-0238">DNA-binding</keyword>
<dbReference type="SUPFAM" id="SSF46689">
    <property type="entry name" value="Homeodomain-like"/>
    <property type="match status" value="1"/>
</dbReference>
<protein>
    <recommendedName>
        <fullName evidence="6">Homeobox domain-containing protein</fullName>
    </recommendedName>
</protein>
<dbReference type="PROSITE" id="PS50071">
    <property type="entry name" value="HOMEOBOX_2"/>
    <property type="match status" value="1"/>
</dbReference>
<name>A0A9D4MYL6_DREPO</name>
<dbReference type="Proteomes" id="UP000828390">
    <property type="component" value="Unassembled WGS sequence"/>
</dbReference>
<dbReference type="OrthoDB" id="4187154at2759"/>
<dbReference type="GO" id="GO:0005634">
    <property type="term" value="C:nucleus"/>
    <property type="evidence" value="ECO:0007669"/>
    <property type="project" value="UniProtKB-SubCell"/>
</dbReference>
<dbReference type="AlphaFoldDB" id="A0A9D4MYL6"/>
<feature type="domain" description="Homeobox" evidence="6">
    <location>
        <begin position="461"/>
        <end position="524"/>
    </location>
</feature>